<accession>A0A1D2NF96</accession>
<dbReference type="AlphaFoldDB" id="A0A1D2NF96"/>
<evidence type="ECO:0000313" key="2">
    <source>
        <dbReference type="EMBL" id="ODN03897.1"/>
    </source>
</evidence>
<sequence>MAKRVDKSRFELEELGYRRIEDEFLERLVLPTDTLQGVALLYNTTVAELKKVNHIVSESELHARRVIKVPSKGILVDLTEDVAKPSNKTDVGSAIATIDLDVASEEDDQDNNGHHI</sequence>
<keyword evidence="3" id="KW-1185">Reference proteome</keyword>
<comment type="caution">
    <text evidence="2">The sequence shown here is derived from an EMBL/GenBank/DDBJ whole genome shotgun (WGS) entry which is preliminary data.</text>
</comment>
<dbReference type="InterPro" id="IPR045030">
    <property type="entry name" value="LYSM1-4"/>
</dbReference>
<proteinExistence type="predicted"/>
<dbReference type="PROSITE" id="PS51782">
    <property type="entry name" value="LYSM"/>
    <property type="match status" value="1"/>
</dbReference>
<evidence type="ECO:0000313" key="3">
    <source>
        <dbReference type="Proteomes" id="UP000094527"/>
    </source>
</evidence>
<dbReference type="Pfam" id="PF01476">
    <property type="entry name" value="LysM"/>
    <property type="match status" value="1"/>
</dbReference>
<feature type="domain" description="LysM" evidence="1">
    <location>
        <begin position="25"/>
        <end position="69"/>
    </location>
</feature>
<dbReference type="PANTHER" id="PTHR20932:SF13">
    <property type="entry name" value="LD36653P"/>
    <property type="match status" value="1"/>
</dbReference>
<dbReference type="SUPFAM" id="SSF54106">
    <property type="entry name" value="LysM domain"/>
    <property type="match status" value="1"/>
</dbReference>
<dbReference type="Gene3D" id="3.10.350.10">
    <property type="entry name" value="LysM domain"/>
    <property type="match status" value="1"/>
</dbReference>
<dbReference type="InterPro" id="IPR036779">
    <property type="entry name" value="LysM_dom_sf"/>
</dbReference>
<evidence type="ECO:0000259" key="1">
    <source>
        <dbReference type="PROSITE" id="PS51782"/>
    </source>
</evidence>
<dbReference type="OrthoDB" id="538216at2759"/>
<name>A0A1D2NF96_ORCCI</name>
<dbReference type="InterPro" id="IPR018392">
    <property type="entry name" value="LysM"/>
</dbReference>
<protein>
    <submittedName>
        <fullName evidence="2">LysM and putative peptidoglycan-binding domain-containing protein 3</fullName>
    </submittedName>
</protein>
<gene>
    <name evidence="2" type="ORF">Ocin01_02795</name>
</gene>
<dbReference type="EMBL" id="LJIJ01000060">
    <property type="protein sequence ID" value="ODN03897.1"/>
    <property type="molecule type" value="Genomic_DNA"/>
</dbReference>
<dbReference type="Proteomes" id="UP000094527">
    <property type="component" value="Unassembled WGS sequence"/>
</dbReference>
<dbReference type="PANTHER" id="PTHR20932">
    <property type="entry name" value="LYSM AND PUTATIVE PEPTIDOGLYCAN-BINDING DOMAIN-CONTAINING PROTEIN"/>
    <property type="match status" value="1"/>
</dbReference>
<dbReference type="SMART" id="SM00257">
    <property type="entry name" value="LysM"/>
    <property type="match status" value="1"/>
</dbReference>
<reference evidence="2 3" key="1">
    <citation type="journal article" date="2016" name="Genome Biol. Evol.">
        <title>Gene Family Evolution Reflects Adaptation to Soil Environmental Stressors in the Genome of the Collembolan Orchesella cincta.</title>
        <authorList>
            <person name="Faddeeva-Vakhrusheva A."/>
            <person name="Derks M.F."/>
            <person name="Anvar S.Y."/>
            <person name="Agamennone V."/>
            <person name="Suring W."/>
            <person name="Smit S."/>
            <person name="van Straalen N.M."/>
            <person name="Roelofs D."/>
        </authorList>
    </citation>
    <scope>NUCLEOTIDE SEQUENCE [LARGE SCALE GENOMIC DNA]</scope>
    <source>
        <tissue evidence="2">Mixed pool</tissue>
    </source>
</reference>
<organism evidence="2 3">
    <name type="scientific">Orchesella cincta</name>
    <name type="common">Springtail</name>
    <name type="synonym">Podura cincta</name>
    <dbReference type="NCBI Taxonomy" id="48709"/>
    <lineage>
        <taxon>Eukaryota</taxon>
        <taxon>Metazoa</taxon>
        <taxon>Ecdysozoa</taxon>
        <taxon>Arthropoda</taxon>
        <taxon>Hexapoda</taxon>
        <taxon>Collembola</taxon>
        <taxon>Entomobryomorpha</taxon>
        <taxon>Entomobryoidea</taxon>
        <taxon>Orchesellidae</taxon>
        <taxon>Orchesellinae</taxon>
        <taxon>Orchesella</taxon>
    </lineage>
</organism>